<name>A0A385EE05_9CAUD</name>
<proteinExistence type="predicted"/>
<keyword evidence="2" id="KW-1185">Reference proteome</keyword>
<gene>
    <name evidence="1" type="ORF">CcrSC_gp324</name>
</gene>
<organism evidence="1 2">
    <name type="scientific">Caulobacter phage CcrSC</name>
    <dbReference type="NCBI Taxonomy" id="2283272"/>
    <lineage>
        <taxon>Viruses</taxon>
        <taxon>Duplodnaviria</taxon>
        <taxon>Heunggongvirae</taxon>
        <taxon>Uroviricota</taxon>
        <taxon>Caudoviricetes</taxon>
        <taxon>Jeanschmidtviridae</taxon>
        <taxon>Bertelyvirus</taxon>
        <taxon>Bertelyvirus SC</taxon>
    </lineage>
</organism>
<accession>A0A385EE05</accession>
<protein>
    <submittedName>
        <fullName evidence="1">Uncharacterized protein</fullName>
    </submittedName>
</protein>
<reference evidence="1" key="1">
    <citation type="submission" date="2018-07" db="EMBL/GenBank/DDBJ databases">
        <authorList>
            <person name="Wilson K.M."/>
            <person name="Ely B."/>
        </authorList>
    </citation>
    <scope>NUCLEOTIDE SEQUENCE</scope>
</reference>
<reference evidence="1" key="2">
    <citation type="submission" date="2021-07" db="EMBL/GenBank/DDBJ databases">
        <title>Giant CbK-like Caulobacter bacteriophages have genetically divergent genomes.</title>
        <authorList>
            <person name="Wilson K."/>
            <person name="Ely B."/>
        </authorList>
    </citation>
    <scope>NUCLEOTIDE SEQUENCE</scope>
</reference>
<evidence type="ECO:0000313" key="2">
    <source>
        <dbReference type="Proteomes" id="UP000259683"/>
    </source>
</evidence>
<evidence type="ECO:0000313" key="1">
    <source>
        <dbReference type="EMBL" id="AXQ69906.1"/>
    </source>
</evidence>
<dbReference type="EMBL" id="MH588547">
    <property type="protein sequence ID" value="AXQ69906.1"/>
    <property type="molecule type" value="Genomic_DNA"/>
</dbReference>
<sequence length="123" mass="13800">MTDHPLVIRRDAIKKLHDAVVPLKGLGRQSYHLGANALRIALERAMSTEDDGKWRYEALGFVEGTRQALEGMSDSYCDIARDPLYAALSHARDLLRWEQPKHYDAVMAEIAPTVKALEDLARG</sequence>
<dbReference type="Proteomes" id="UP000259683">
    <property type="component" value="Segment"/>
</dbReference>